<organism evidence="4 5">
    <name type="scientific">Galendromus occidentalis</name>
    <name type="common">western predatory mite</name>
    <dbReference type="NCBI Taxonomy" id="34638"/>
    <lineage>
        <taxon>Eukaryota</taxon>
        <taxon>Metazoa</taxon>
        <taxon>Ecdysozoa</taxon>
        <taxon>Arthropoda</taxon>
        <taxon>Chelicerata</taxon>
        <taxon>Arachnida</taxon>
        <taxon>Acari</taxon>
        <taxon>Parasitiformes</taxon>
        <taxon>Mesostigmata</taxon>
        <taxon>Gamasina</taxon>
        <taxon>Phytoseioidea</taxon>
        <taxon>Phytoseiidae</taxon>
        <taxon>Typhlodrominae</taxon>
        <taxon>Galendromus</taxon>
    </lineage>
</organism>
<accession>A0AAJ6QPY6</accession>
<dbReference type="KEGG" id="goe:100899824"/>
<dbReference type="AlphaFoldDB" id="A0AAJ6QPY6"/>
<dbReference type="GO" id="GO:0006310">
    <property type="term" value="P:DNA recombination"/>
    <property type="evidence" value="ECO:0007669"/>
    <property type="project" value="UniProtKB-KW"/>
</dbReference>
<protein>
    <submittedName>
        <fullName evidence="5">Uncharacterized protein LOC100899824</fullName>
    </submittedName>
</protein>
<keyword evidence="1" id="KW-0233">DNA recombination</keyword>
<dbReference type="Gene3D" id="1.10.443.10">
    <property type="entry name" value="Intergrase catalytic core"/>
    <property type="match status" value="1"/>
</dbReference>
<feature type="signal peptide" evidence="2">
    <location>
        <begin position="1"/>
        <end position="28"/>
    </location>
</feature>
<dbReference type="GeneID" id="100899824"/>
<sequence>MDTWGPSDDLPLLHAAYRSLLLLLLTSAARIGEMADLTYPPIARNPHEWEFARGRGLTKTSRQGHHEPSLVVKAFPSNILRCPISALERYTILTEPHRQQSGPLFLTSRKPFHPATKDTLARWVKATLNAAGIDIQSYTAHSTRAASTTAAHQRGVQLHDILRTAHWTGASTFHNYYYRPPPSSAIASAVLDPPR</sequence>
<dbReference type="RefSeq" id="XP_003740232.1">
    <property type="nucleotide sequence ID" value="XM_003740184.1"/>
</dbReference>
<dbReference type="PROSITE" id="PS51898">
    <property type="entry name" value="TYR_RECOMBINASE"/>
    <property type="match status" value="1"/>
</dbReference>
<feature type="domain" description="Tyr recombinase" evidence="3">
    <location>
        <begin position="1"/>
        <end position="192"/>
    </location>
</feature>
<dbReference type="InterPro" id="IPR002104">
    <property type="entry name" value="Integrase_catalytic"/>
</dbReference>
<dbReference type="InterPro" id="IPR013762">
    <property type="entry name" value="Integrase-like_cat_sf"/>
</dbReference>
<dbReference type="GO" id="GO:0015074">
    <property type="term" value="P:DNA integration"/>
    <property type="evidence" value="ECO:0007669"/>
    <property type="project" value="InterPro"/>
</dbReference>
<proteinExistence type="predicted"/>
<dbReference type="Proteomes" id="UP000694867">
    <property type="component" value="Unplaced"/>
</dbReference>
<dbReference type="PANTHER" id="PTHR35617">
    <property type="entry name" value="PHAGE_INTEGRASE DOMAIN-CONTAINING PROTEIN"/>
    <property type="match status" value="1"/>
</dbReference>
<evidence type="ECO:0000256" key="1">
    <source>
        <dbReference type="ARBA" id="ARBA00023172"/>
    </source>
</evidence>
<name>A0AAJ6QPY6_9ACAR</name>
<dbReference type="Pfam" id="PF00589">
    <property type="entry name" value="Phage_integrase"/>
    <property type="match status" value="1"/>
</dbReference>
<evidence type="ECO:0000256" key="2">
    <source>
        <dbReference type="SAM" id="SignalP"/>
    </source>
</evidence>
<feature type="chain" id="PRO_5042485375" evidence="2">
    <location>
        <begin position="29"/>
        <end position="195"/>
    </location>
</feature>
<reference evidence="5" key="1">
    <citation type="submission" date="2025-08" db="UniProtKB">
        <authorList>
            <consortium name="RefSeq"/>
        </authorList>
    </citation>
    <scope>IDENTIFICATION</scope>
</reference>
<dbReference type="SUPFAM" id="SSF56349">
    <property type="entry name" value="DNA breaking-rejoining enzymes"/>
    <property type="match status" value="1"/>
</dbReference>
<dbReference type="PANTHER" id="PTHR35617:SF3">
    <property type="entry name" value="CORE-BINDING (CB) DOMAIN-CONTAINING PROTEIN"/>
    <property type="match status" value="1"/>
</dbReference>
<gene>
    <name evidence="5" type="primary">LOC100899824</name>
</gene>
<dbReference type="InterPro" id="IPR011010">
    <property type="entry name" value="DNA_brk_join_enz"/>
</dbReference>
<evidence type="ECO:0000313" key="4">
    <source>
        <dbReference type="Proteomes" id="UP000694867"/>
    </source>
</evidence>
<evidence type="ECO:0000313" key="5">
    <source>
        <dbReference type="RefSeq" id="XP_003740232.1"/>
    </source>
</evidence>
<keyword evidence="2" id="KW-0732">Signal</keyword>
<evidence type="ECO:0000259" key="3">
    <source>
        <dbReference type="PROSITE" id="PS51898"/>
    </source>
</evidence>
<keyword evidence="4" id="KW-1185">Reference proteome</keyword>
<dbReference type="GO" id="GO:0003677">
    <property type="term" value="F:DNA binding"/>
    <property type="evidence" value="ECO:0007669"/>
    <property type="project" value="InterPro"/>
</dbReference>